<evidence type="ECO:0000256" key="1">
    <source>
        <dbReference type="SAM" id="MobiDB-lite"/>
    </source>
</evidence>
<feature type="region of interest" description="Disordered" evidence="1">
    <location>
        <begin position="383"/>
        <end position="406"/>
    </location>
</feature>
<feature type="region of interest" description="Disordered" evidence="1">
    <location>
        <begin position="147"/>
        <end position="168"/>
    </location>
</feature>
<name>A0A2I0IRX5_PUNGR</name>
<keyword evidence="3" id="KW-1185">Reference proteome</keyword>
<sequence length="452" mass="50464">MNSIPGFGRESSCGKPVGQNGVLTDVDPNVLSDIEIVNRLKKLGYKSNLHVAYYRGPRKRLKDGFYELYDDSVIELIGHLPQKNHCELYVKYKLDEVQIVEGVDGIGELIIPSLFSEAAPHTRIEGVESNIVEGEISVRELIEERDQGSIGDQAEGVNAEGGVNVVREEPSITDTFGVRYEVQQQKNSQVPPEDGDDSGSESGSDILEDVLGNESENDDPELAAIRDQVQIAKKNRREKLKSIRLQKNLESVMAEAKQDKEKRRWKNKGRQAALGTASGRTLEVVEEGYLTYYPSSDDVCSIASKSIPEYESDEDGDTMRDKEPKACFRKSAIVQSETFDTWKWFLNLLKEDLNITDGFGWAIISDQQKGKKRNVNVEDVIGKKKRRPQKEKEDPGSARRTTEKAKSMNELNAATHSHHGPLNEALTLSNSERTTNLNANKGLIILNMSSLL</sequence>
<comment type="caution">
    <text evidence="2">The sequence shown here is derived from an EMBL/GenBank/DDBJ whole genome shotgun (WGS) entry which is preliminary data.</text>
</comment>
<organism evidence="2 3">
    <name type="scientific">Punica granatum</name>
    <name type="common">Pomegranate</name>
    <dbReference type="NCBI Taxonomy" id="22663"/>
    <lineage>
        <taxon>Eukaryota</taxon>
        <taxon>Viridiplantae</taxon>
        <taxon>Streptophyta</taxon>
        <taxon>Embryophyta</taxon>
        <taxon>Tracheophyta</taxon>
        <taxon>Spermatophyta</taxon>
        <taxon>Magnoliopsida</taxon>
        <taxon>eudicotyledons</taxon>
        <taxon>Gunneridae</taxon>
        <taxon>Pentapetalae</taxon>
        <taxon>rosids</taxon>
        <taxon>malvids</taxon>
        <taxon>Myrtales</taxon>
        <taxon>Lythraceae</taxon>
        <taxon>Punica</taxon>
    </lineage>
</organism>
<dbReference type="AlphaFoldDB" id="A0A2I0IRX5"/>
<evidence type="ECO:0000313" key="2">
    <source>
        <dbReference type="EMBL" id="PKI46748.1"/>
    </source>
</evidence>
<feature type="compositionally biased region" description="Low complexity" evidence="1">
    <location>
        <begin position="154"/>
        <end position="165"/>
    </location>
</feature>
<dbReference type="Proteomes" id="UP000233551">
    <property type="component" value="Unassembled WGS sequence"/>
</dbReference>
<evidence type="ECO:0000313" key="3">
    <source>
        <dbReference type="Proteomes" id="UP000233551"/>
    </source>
</evidence>
<protein>
    <submittedName>
        <fullName evidence="2">Uncharacterized protein</fullName>
    </submittedName>
</protein>
<feature type="region of interest" description="Disordered" evidence="1">
    <location>
        <begin position="183"/>
        <end position="206"/>
    </location>
</feature>
<feature type="compositionally biased region" description="Basic and acidic residues" evidence="1">
    <location>
        <begin position="390"/>
        <end position="406"/>
    </location>
</feature>
<feature type="region of interest" description="Disordered" evidence="1">
    <location>
        <begin position="1"/>
        <end position="20"/>
    </location>
</feature>
<reference evidence="2 3" key="1">
    <citation type="submission" date="2017-11" db="EMBL/GenBank/DDBJ databases">
        <title>De-novo sequencing of pomegranate (Punica granatum L.) genome.</title>
        <authorList>
            <person name="Akparov Z."/>
            <person name="Amiraslanov A."/>
            <person name="Hajiyeva S."/>
            <person name="Abbasov M."/>
            <person name="Kaur K."/>
            <person name="Hamwieh A."/>
            <person name="Solovyev V."/>
            <person name="Salamov A."/>
            <person name="Braich B."/>
            <person name="Kosarev P."/>
            <person name="Mahmoud A."/>
            <person name="Hajiyev E."/>
            <person name="Babayeva S."/>
            <person name="Izzatullayeva V."/>
            <person name="Mammadov A."/>
            <person name="Mammadov A."/>
            <person name="Sharifova S."/>
            <person name="Ojaghi J."/>
            <person name="Eynullazada K."/>
            <person name="Bayramov B."/>
            <person name="Abdulazimova A."/>
            <person name="Shahmuradov I."/>
        </authorList>
    </citation>
    <scope>NUCLEOTIDE SEQUENCE [LARGE SCALE GENOMIC DNA]</scope>
    <source>
        <strain evidence="3">cv. AG2017</strain>
        <tissue evidence="2">Leaf</tissue>
    </source>
</reference>
<proteinExistence type="predicted"/>
<gene>
    <name evidence="2" type="ORF">CRG98_032888</name>
</gene>
<accession>A0A2I0IRX5</accession>
<dbReference type="EMBL" id="PGOL01002593">
    <property type="protein sequence ID" value="PKI46748.1"/>
    <property type="molecule type" value="Genomic_DNA"/>
</dbReference>